<keyword evidence="6" id="KW-0449">Lipoprotein</keyword>
<dbReference type="GO" id="GO:0055052">
    <property type="term" value="C:ATP-binding cassette (ABC) transporter complex, substrate-binding subunit-containing"/>
    <property type="evidence" value="ECO:0007669"/>
    <property type="project" value="TreeGrafter"/>
</dbReference>
<dbReference type="AlphaFoldDB" id="A0A4Y7WFA3"/>
<evidence type="ECO:0000256" key="3">
    <source>
        <dbReference type="ARBA" id="ARBA00022597"/>
    </source>
</evidence>
<dbReference type="InterPro" id="IPR006061">
    <property type="entry name" value="SBP_1_CS"/>
</dbReference>
<evidence type="ECO:0000313" key="9">
    <source>
        <dbReference type="Proteomes" id="UP000298210"/>
    </source>
</evidence>
<dbReference type="GO" id="GO:0042956">
    <property type="term" value="P:maltodextrin transmembrane transport"/>
    <property type="evidence" value="ECO:0007669"/>
    <property type="project" value="TreeGrafter"/>
</dbReference>
<reference evidence="8 9" key="1">
    <citation type="submission" date="2019-03" db="EMBL/GenBank/DDBJ databases">
        <authorList>
            <person name="Liu G."/>
        </authorList>
    </citation>
    <scope>NUCLEOTIDE SEQUENCE [LARGE SCALE GENOMIC DNA]</scope>
    <source>
        <strain evidence="8 9">DSM 19099</strain>
    </source>
</reference>
<organism evidence="8 9">
    <name type="scientific">Shouchella lehensis</name>
    <dbReference type="NCBI Taxonomy" id="300825"/>
    <lineage>
        <taxon>Bacteria</taxon>
        <taxon>Bacillati</taxon>
        <taxon>Bacillota</taxon>
        <taxon>Bacilli</taxon>
        <taxon>Bacillales</taxon>
        <taxon>Bacillaceae</taxon>
        <taxon>Shouchella</taxon>
    </lineage>
</organism>
<dbReference type="Proteomes" id="UP000298210">
    <property type="component" value="Unassembled WGS sequence"/>
</dbReference>
<dbReference type="Pfam" id="PF13416">
    <property type="entry name" value="SBP_bac_8"/>
    <property type="match status" value="1"/>
</dbReference>
<evidence type="ECO:0000256" key="5">
    <source>
        <dbReference type="ARBA" id="ARBA00030303"/>
    </source>
</evidence>
<comment type="similarity">
    <text evidence="1 6">Belongs to the bacterial solute-binding protein 1 family.</text>
</comment>
<dbReference type="PRINTS" id="PR00181">
    <property type="entry name" value="MALTOSEBP"/>
</dbReference>
<dbReference type="EMBL" id="SNUX01000004">
    <property type="protein sequence ID" value="TES46531.1"/>
    <property type="molecule type" value="Genomic_DNA"/>
</dbReference>
<feature type="region of interest" description="Disordered" evidence="7">
    <location>
        <begin position="38"/>
        <end position="61"/>
    </location>
</feature>
<evidence type="ECO:0000313" key="8">
    <source>
        <dbReference type="EMBL" id="TES46531.1"/>
    </source>
</evidence>
<dbReference type="PANTHER" id="PTHR30061:SF50">
    <property type="entry name" value="MALTOSE_MALTODEXTRIN-BINDING PERIPLASMIC PROTEIN"/>
    <property type="match status" value="1"/>
</dbReference>
<keyword evidence="6" id="KW-1003">Cell membrane</keyword>
<keyword evidence="4" id="KW-0732">Signal</keyword>
<dbReference type="GO" id="GO:0015144">
    <property type="term" value="F:carbohydrate transmembrane transporter activity"/>
    <property type="evidence" value="ECO:0007669"/>
    <property type="project" value="InterPro"/>
</dbReference>
<evidence type="ECO:0000256" key="6">
    <source>
        <dbReference type="RuleBase" id="RU365005"/>
    </source>
</evidence>
<gene>
    <name evidence="8" type="ORF">E2L03_17715</name>
</gene>
<dbReference type="PROSITE" id="PS01037">
    <property type="entry name" value="SBP_BACTERIAL_1"/>
    <property type="match status" value="1"/>
</dbReference>
<keyword evidence="2 6" id="KW-0813">Transport</keyword>
<evidence type="ECO:0000256" key="1">
    <source>
        <dbReference type="ARBA" id="ARBA00008520"/>
    </source>
</evidence>
<comment type="caution">
    <text evidence="8">The sequence shown here is derived from an EMBL/GenBank/DDBJ whole genome shotgun (WGS) entry which is preliminary data.</text>
</comment>
<dbReference type="PANTHER" id="PTHR30061">
    <property type="entry name" value="MALTOSE-BINDING PERIPLASMIC PROTEIN"/>
    <property type="match status" value="1"/>
</dbReference>
<proteinExistence type="inferred from homology"/>
<comment type="subcellular location">
    <subcellularLocation>
        <location evidence="6">Cell membrane</location>
        <topology evidence="6">Lipid-anchor</topology>
    </subcellularLocation>
</comment>
<dbReference type="CDD" id="cd13586">
    <property type="entry name" value="PBP2_Maltose_binding_like"/>
    <property type="match status" value="1"/>
</dbReference>
<dbReference type="SUPFAM" id="SSF53850">
    <property type="entry name" value="Periplasmic binding protein-like II"/>
    <property type="match status" value="1"/>
</dbReference>
<sequence length="450" mass="49428">MKDAFITKGESRMAFKKTIGTLISGALLTSLLVGCTNGNEKEPEEVANEPNEPPTEESLSPEEGAHLILWDNGDEEAEWAAYVAEAFEKAYGVPVELQEVGHTDAPTKLETDGPAGLGADVFNAAHDHLGKMVSAGLVYDNYYASDYKEAFMDASVSGASYVDQDGQLTMYGFPLAIETYALYYNKDIVEEPPTTWEELFTTAKAFQEESTNSERRFGFMMEPANFYYTHAFMAGYGGYVFGDQNTNAKDLGIDNEGAIQSGHFLASMHDELLPLAIEDITGDVISSFFNEGNLAYRISGPWDVRNHESAGVNFGVAPLPLLENGEAPQSFSGIKAYYVNSYSEYPKAATLLAQFASSEEMLLKRYEMTGQLPPIKSLIEHELIQKDDISTAFLEQSLQAVPMPNMPEMISVWGPMQVAYTSIWNDGTDPEQALKAAREQIEDAIATLSP</sequence>
<keyword evidence="3 6" id="KW-0762">Sugar transport</keyword>
<accession>A0A4Y7WFA3</accession>
<name>A0A4Y7WFA3_9BACI</name>
<evidence type="ECO:0000256" key="7">
    <source>
        <dbReference type="SAM" id="MobiDB-lite"/>
    </source>
</evidence>
<evidence type="ECO:0000256" key="2">
    <source>
        <dbReference type="ARBA" id="ARBA00022448"/>
    </source>
</evidence>
<dbReference type="Gene3D" id="3.40.190.10">
    <property type="entry name" value="Periplasmic binding protein-like II"/>
    <property type="match status" value="2"/>
</dbReference>
<dbReference type="InterPro" id="IPR006059">
    <property type="entry name" value="SBP"/>
</dbReference>
<keyword evidence="6" id="KW-0472">Membrane</keyword>
<dbReference type="GO" id="GO:0015768">
    <property type="term" value="P:maltose transport"/>
    <property type="evidence" value="ECO:0007669"/>
    <property type="project" value="TreeGrafter"/>
</dbReference>
<dbReference type="PROSITE" id="PS51257">
    <property type="entry name" value="PROKAR_LIPOPROTEIN"/>
    <property type="match status" value="1"/>
</dbReference>
<protein>
    <recommendedName>
        <fullName evidence="5 6">Maltodextrin-binding protein</fullName>
    </recommendedName>
</protein>
<dbReference type="GO" id="GO:1901982">
    <property type="term" value="F:maltose binding"/>
    <property type="evidence" value="ECO:0007669"/>
    <property type="project" value="TreeGrafter"/>
</dbReference>
<dbReference type="InterPro" id="IPR006060">
    <property type="entry name" value="Maltose/Cyclodextrin-bd"/>
</dbReference>
<evidence type="ECO:0000256" key="4">
    <source>
        <dbReference type="ARBA" id="ARBA00022729"/>
    </source>
</evidence>